<reference evidence="1 2" key="1">
    <citation type="submission" date="2019-03" db="EMBL/GenBank/DDBJ databases">
        <title>Genomic Encyclopedia of Type Strains, Phase IV (KMG-IV): sequencing the most valuable type-strain genomes for metagenomic binning, comparative biology and taxonomic classification.</title>
        <authorList>
            <person name="Goeker M."/>
        </authorList>
    </citation>
    <scope>NUCLEOTIDE SEQUENCE [LARGE SCALE GENOMIC DNA]</scope>
    <source>
        <strain evidence="1 2">DSM 19580</strain>
    </source>
</reference>
<dbReference type="EMBL" id="SMCR01000008">
    <property type="protein sequence ID" value="TCV93717.1"/>
    <property type="molecule type" value="Genomic_DNA"/>
</dbReference>
<dbReference type="Proteomes" id="UP000295719">
    <property type="component" value="Unassembled WGS sequence"/>
</dbReference>
<name>A0A4R3YM75_9GAMM</name>
<evidence type="ECO:0000313" key="2">
    <source>
        <dbReference type="Proteomes" id="UP000295719"/>
    </source>
</evidence>
<keyword evidence="2" id="KW-1185">Reference proteome</keyword>
<protein>
    <recommendedName>
        <fullName evidence="3">Outer membrane assembly lipoprotein YfiO</fullName>
    </recommendedName>
</protein>
<dbReference type="AlphaFoldDB" id="A0A4R3YM75"/>
<gene>
    <name evidence="1" type="ORF">EDC52_108100</name>
</gene>
<comment type="caution">
    <text evidence="1">The sequence shown here is derived from an EMBL/GenBank/DDBJ whole genome shotgun (WGS) entry which is preliminary data.</text>
</comment>
<organism evidence="1 2">
    <name type="scientific">Biostraticola tofi</name>
    <dbReference type="NCBI Taxonomy" id="466109"/>
    <lineage>
        <taxon>Bacteria</taxon>
        <taxon>Pseudomonadati</taxon>
        <taxon>Pseudomonadota</taxon>
        <taxon>Gammaproteobacteria</taxon>
        <taxon>Enterobacterales</taxon>
        <taxon>Bruguierivoracaceae</taxon>
        <taxon>Biostraticola</taxon>
    </lineage>
</organism>
<sequence>MYLADRQNRRMEQDYPMKWTILLASVWVLALPLTSQASSDGLCGFSDDECGVSALPYLQPANDTRVNLLLLLASQKDLTLPVPQPIPVESRSMVNPFTAYRVMGLSALDSDQPGGAGSTSEEDEDAALAVDGNADRRAVPLPEVYRLASQLNLPTDILESLRQPQSQREGRQISNDTDSVSLFLQQLIDDSALSAPQRTTLAQTRLVMMSGVYDHEQLSQMLSSLPNDGPAADFKHYLLNAAAFYHGDFDRASQGFEALKASSQPWVAETASYMLIRLAINKSVVNALDEYNMFDMAKADRVTAALALTRINDYLKQYPKGAYASSAAGLVRRVNWILGDAAALDLNFQQAFNAIDNVNQLQILADEVDNKLLENPAFLVGNATLMLVQDLKRLRSDKGWNAFGPLSGQDVADQLSLFDQVGRQDYSAYLQLARQFYIDKDYPAVLSAVTAYKGKDLSNVIDFSQQVLRGQAMEKQQAFSDAEQHWRHLLTLKTSYTQQQYLQYALALNLAYSGHPEKIFAKDSPVTNLRFRSSVLKFSANAQVLRQQSQSGPSAEERTIALHTLLTKELTHGLFSDFLQDAELRASIPAQSKTDDDNNSNDDALTVFNWDGSTTESGYQCPALEATVQTLQTNPNDARAMNCLGEFFLRTDNDVYQDWDELYTLSALASAPTTFEGKTWSRLDGYMAVINDAKAPAEDRSYALYRAINCYAPSGNNDCGTQQISKAQRKAWFRQLKSDYKGSQWAKQLNYYW</sequence>
<proteinExistence type="predicted"/>
<accession>A0A4R3YM75</accession>
<evidence type="ECO:0000313" key="1">
    <source>
        <dbReference type="EMBL" id="TCV93717.1"/>
    </source>
</evidence>
<evidence type="ECO:0008006" key="3">
    <source>
        <dbReference type="Google" id="ProtNLM"/>
    </source>
</evidence>